<dbReference type="GO" id="GO:0016020">
    <property type="term" value="C:membrane"/>
    <property type="evidence" value="ECO:0007669"/>
    <property type="project" value="UniProtKB-SubCell"/>
</dbReference>
<dbReference type="RefSeq" id="WP_015048863.1">
    <property type="nucleotide sequence ID" value="NC_018868.3"/>
</dbReference>
<evidence type="ECO:0000256" key="2">
    <source>
        <dbReference type="ARBA" id="ARBA00022692"/>
    </source>
</evidence>
<feature type="transmembrane region" description="Helical" evidence="5">
    <location>
        <begin position="74"/>
        <end position="91"/>
    </location>
</feature>
<organism evidence="7 8">
    <name type="scientific">Simiduia agarivorans (strain DSM 21679 / JCM 13881 / BCRC 17597 / SA1)</name>
    <dbReference type="NCBI Taxonomy" id="1117647"/>
    <lineage>
        <taxon>Bacteria</taxon>
        <taxon>Pseudomonadati</taxon>
        <taxon>Pseudomonadota</taxon>
        <taxon>Gammaproteobacteria</taxon>
        <taxon>Cellvibrionales</taxon>
        <taxon>Cellvibrionaceae</taxon>
        <taxon>Simiduia</taxon>
    </lineage>
</organism>
<reference evidence="7 8" key="1">
    <citation type="journal article" date="2013" name="Genome Announc.">
        <title>Complete genome sequence of Simiduia agarivorans SA1(T), a marine bacterium able to degrade a variety of polysaccharides.</title>
        <authorList>
            <person name="Lin S.Y."/>
            <person name="Shieh W.Y."/>
            <person name="Chen J.S."/>
            <person name="Tang S.L."/>
        </authorList>
    </citation>
    <scope>NUCLEOTIDE SEQUENCE [LARGE SCALE GENOMIC DNA]</scope>
    <source>
        <strain evidence="8">DSM 21679 / JCM 13881 / BCRC 17597 / SA1</strain>
    </source>
</reference>
<dbReference type="GO" id="GO:0000271">
    <property type="term" value="P:polysaccharide biosynthetic process"/>
    <property type="evidence" value="ECO:0007669"/>
    <property type="project" value="InterPro"/>
</dbReference>
<feature type="transmembrane region" description="Helical" evidence="5">
    <location>
        <begin position="103"/>
        <end position="123"/>
    </location>
</feature>
<evidence type="ECO:0000259" key="6">
    <source>
        <dbReference type="Pfam" id="PF04138"/>
    </source>
</evidence>
<dbReference type="PROSITE" id="PS51257">
    <property type="entry name" value="PROKAR_LIPOPROTEIN"/>
    <property type="match status" value="1"/>
</dbReference>
<evidence type="ECO:0000256" key="5">
    <source>
        <dbReference type="SAM" id="Phobius"/>
    </source>
</evidence>
<evidence type="ECO:0000256" key="3">
    <source>
        <dbReference type="ARBA" id="ARBA00022989"/>
    </source>
</evidence>
<sequence>MISVATRYLLFAIIATSCNLGAQEITLLFYAGPYNILLSIFNGTIVGLISKYVLDKRFIFRHLTKTKLEDARLFILYSSTGVLTTLIFWGSELLFHWVFGEKWLRYLGAILGLALGYTIKFHLDKRLVFRS</sequence>
<keyword evidence="8" id="KW-1185">Reference proteome</keyword>
<evidence type="ECO:0000256" key="1">
    <source>
        <dbReference type="ARBA" id="ARBA00004141"/>
    </source>
</evidence>
<name>K4KR33_SIMAS</name>
<dbReference type="STRING" id="1117647.M5M_17910"/>
<dbReference type="Pfam" id="PF04138">
    <property type="entry name" value="GtrA_DPMS_TM"/>
    <property type="match status" value="1"/>
</dbReference>
<dbReference type="HOGENOM" id="CLU_1891670_0_0_6"/>
<feature type="domain" description="GtrA/DPMS transmembrane" evidence="6">
    <location>
        <begin position="7"/>
        <end position="129"/>
    </location>
</feature>
<dbReference type="eggNOG" id="COG2246">
    <property type="taxonomic scope" value="Bacteria"/>
</dbReference>
<keyword evidence="4 5" id="KW-0472">Membrane</keyword>
<feature type="transmembrane region" description="Helical" evidence="5">
    <location>
        <begin position="32"/>
        <end position="54"/>
    </location>
</feature>
<evidence type="ECO:0000313" key="8">
    <source>
        <dbReference type="Proteomes" id="UP000000466"/>
    </source>
</evidence>
<keyword evidence="2 5" id="KW-0812">Transmembrane</keyword>
<protein>
    <recommendedName>
        <fullName evidence="6">GtrA/DPMS transmembrane domain-containing protein</fullName>
    </recommendedName>
</protein>
<evidence type="ECO:0000313" key="7">
    <source>
        <dbReference type="EMBL" id="AFV00711.1"/>
    </source>
</evidence>
<gene>
    <name evidence="7" type="ordered locus">M5M_17910</name>
</gene>
<dbReference type="Proteomes" id="UP000000466">
    <property type="component" value="Chromosome"/>
</dbReference>
<dbReference type="InterPro" id="IPR007267">
    <property type="entry name" value="GtrA_DPMS_TM"/>
</dbReference>
<evidence type="ECO:0000256" key="4">
    <source>
        <dbReference type="ARBA" id="ARBA00023136"/>
    </source>
</evidence>
<dbReference type="NCBIfam" id="NF037976">
    <property type="entry name" value="gtrA_1"/>
    <property type="match status" value="1"/>
</dbReference>
<comment type="subcellular location">
    <subcellularLocation>
        <location evidence="1">Membrane</location>
        <topology evidence="1">Multi-pass membrane protein</topology>
    </subcellularLocation>
</comment>
<accession>K4KR33</accession>
<dbReference type="AlphaFoldDB" id="K4KR33"/>
<dbReference type="EMBL" id="CP003746">
    <property type="protein sequence ID" value="AFV00711.1"/>
    <property type="molecule type" value="Genomic_DNA"/>
</dbReference>
<dbReference type="KEGG" id="saga:M5M_17910"/>
<dbReference type="OrthoDB" id="565050at2"/>
<keyword evidence="3 5" id="KW-1133">Transmembrane helix</keyword>
<proteinExistence type="predicted"/>